<proteinExistence type="predicted"/>
<dbReference type="EMBL" id="MU070149">
    <property type="protein sequence ID" value="KAF5829520.1"/>
    <property type="molecule type" value="Genomic_DNA"/>
</dbReference>
<keyword evidence="2" id="KW-1185">Reference proteome</keyword>
<evidence type="ECO:0000313" key="2">
    <source>
        <dbReference type="Proteomes" id="UP000815325"/>
    </source>
</evidence>
<gene>
    <name evidence="1" type="ORF">DUNSADRAFT_15970</name>
</gene>
<organism evidence="1 2">
    <name type="scientific">Dunaliella salina</name>
    <name type="common">Green alga</name>
    <name type="synonym">Protococcus salinus</name>
    <dbReference type="NCBI Taxonomy" id="3046"/>
    <lineage>
        <taxon>Eukaryota</taxon>
        <taxon>Viridiplantae</taxon>
        <taxon>Chlorophyta</taxon>
        <taxon>core chlorophytes</taxon>
        <taxon>Chlorophyceae</taxon>
        <taxon>CS clade</taxon>
        <taxon>Chlamydomonadales</taxon>
        <taxon>Dunaliellaceae</taxon>
        <taxon>Dunaliella</taxon>
    </lineage>
</organism>
<dbReference type="Proteomes" id="UP000815325">
    <property type="component" value="Unassembled WGS sequence"/>
</dbReference>
<comment type="caution">
    <text evidence="1">The sequence shown here is derived from an EMBL/GenBank/DDBJ whole genome shotgun (WGS) entry which is preliminary data.</text>
</comment>
<sequence length="83" mass="8850">MLVRACKLWERLGQTQRRLLACGIGGVAIGAAINTGTDEDALNRLQGPVQEAHRKAASWVEALNPANDDPGQCLLQASIRAPC</sequence>
<protein>
    <submittedName>
        <fullName evidence="1">Uncharacterized protein</fullName>
    </submittedName>
</protein>
<accession>A0ABQ7G4I6</accession>
<name>A0ABQ7G4I6_DUNSA</name>
<reference evidence="1" key="1">
    <citation type="submission" date="2017-08" db="EMBL/GenBank/DDBJ databases">
        <authorList>
            <person name="Polle J.E."/>
            <person name="Barry K."/>
            <person name="Cushman J."/>
            <person name="Schmutz J."/>
            <person name="Tran D."/>
            <person name="Hathwaick L.T."/>
            <person name="Yim W.C."/>
            <person name="Jenkins J."/>
            <person name="Mckie-Krisberg Z.M."/>
            <person name="Prochnik S."/>
            <person name="Lindquist E."/>
            <person name="Dockter R.B."/>
            <person name="Adam C."/>
            <person name="Molina H."/>
            <person name="Bunkerborg J."/>
            <person name="Jin E."/>
            <person name="Buchheim M."/>
            <person name="Magnuson J."/>
        </authorList>
    </citation>
    <scope>NUCLEOTIDE SEQUENCE</scope>
    <source>
        <strain evidence="1">CCAP 19/18</strain>
    </source>
</reference>
<evidence type="ECO:0000313" key="1">
    <source>
        <dbReference type="EMBL" id="KAF5829520.1"/>
    </source>
</evidence>